<sequence length="51" mass="5906">MNRQNNDLILRNKVAHFGGAESFHPCHLAKHQTLYLSWGLEILTRLDTCKN</sequence>
<keyword evidence="2" id="KW-1185">Reference proteome</keyword>
<protein>
    <submittedName>
        <fullName evidence="1">Uncharacterized protein</fullName>
    </submittedName>
</protein>
<evidence type="ECO:0000313" key="1">
    <source>
        <dbReference type="EMBL" id="MBE0370911.1"/>
    </source>
</evidence>
<dbReference type="Proteomes" id="UP000615755">
    <property type="component" value="Unassembled WGS sequence"/>
</dbReference>
<organism evidence="1 2">
    <name type="scientific">Pseudoalteromonas aurantia 208</name>
    <dbReference type="NCBI Taxonomy" id="1314867"/>
    <lineage>
        <taxon>Bacteria</taxon>
        <taxon>Pseudomonadati</taxon>
        <taxon>Pseudomonadota</taxon>
        <taxon>Gammaproteobacteria</taxon>
        <taxon>Alteromonadales</taxon>
        <taxon>Pseudoalteromonadaceae</taxon>
        <taxon>Pseudoalteromonas</taxon>
    </lineage>
</organism>
<gene>
    <name evidence="1" type="ORF">PAUR_b1038</name>
</gene>
<name>A0ABR9EIT6_9GAMM</name>
<proteinExistence type="predicted"/>
<dbReference type="EMBL" id="AQGV01000015">
    <property type="protein sequence ID" value="MBE0370911.1"/>
    <property type="molecule type" value="Genomic_DNA"/>
</dbReference>
<evidence type="ECO:0000313" key="2">
    <source>
        <dbReference type="Proteomes" id="UP000615755"/>
    </source>
</evidence>
<comment type="caution">
    <text evidence="1">The sequence shown here is derived from an EMBL/GenBank/DDBJ whole genome shotgun (WGS) entry which is preliminary data.</text>
</comment>
<reference evidence="1 2" key="1">
    <citation type="submission" date="2015-03" db="EMBL/GenBank/DDBJ databases">
        <title>Genome sequence of Pseudoalteromonas aurantia.</title>
        <authorList>
            <person name="Xie B.-B."/>
            <person name="Rong J.-C."/>
            <person name="Qin Q.-L."/>
            <person name="Zhang Y.-Z."/>
        </authorList>
    </citation>
    <scope>NUCLEOTIDE SEQUENCE [LARGE SCALE GENOMIC DNA]</scope>
    <source>
        <strain evidence="1 2">208</strain>
    </source>
</reference>
<accession>A0ABR9EIT6</accession>